<sequence length="158" mass="16584">MRGTDGSNEISTHQRPNDDPSLSGAPTPTAEGLLAKHTGRGEFDAPDAVVAAIRVKDYGPYVAPALGTLPVDFMSTVDITNGNSGSATLNGRGEFVGLAFDGTLEGVISDWAPDADRNRSIHVDSRLSRLAQHFSIARSKSGVLASTTSVSANFRLPF</sequence>
<dbReference type="Proteomes" id="UP000183063">
    <property type="component" value="Unassembled WGS sequence"/>
</dbReference>
<evidence type="ECO:0000313" key="8">
    <source>
        <dbReference type="EMBL" id="SEP21382.1"/>
    </source>
</evidence>
<keyword evidence="3" id="KW-0645">Protease</keyword>
<evidence type="ECO:0000313" key="10">
    <source>
        <dbReference type="Proteomes" id="UP000198939"/>
    </source>
</evidence>
<dbReference type="AlphaFoldDB" id="A0A1H8W151"/>
<feature type="compositionally biased region" description="Polar residues" evidence="6">
    <location>
        <begin position="1"/>
        <end position="14"/>
    </location>
</feature>
<keyword evidence="5" id="KW-0378">Hydrolase</keyword>
<organism evidence="7 9">
    <name type="scientific">Rhizobium tibeticum</name>
    <dbReference type="NCBI Taxonomy" id="501024"/>
    <lineage>
        <taxon>Bacteria</taxon>
        <taxon>Pseudomonadati</taxon>
        <taxon>Pseudomonadota</taxon>
        <taxon>Alphaproteobacteria</taxon>
        <taxon>Hyphomicrobiales</taxon>
        <taxon>Rhizobiaceae</taxon>
        <taxon>Rhizobium/Agrobacterium group</taxon>
        <taxon>Rhizobium</taxon>
    </lineage>
</organism>
<dbReference type="InterPro" id="IPR019500">
    <property type="entry name" value="Pep_S46"/>
</dbReference>
<dbReference type="Proteomes" id="UP000198939">
    <property type="component" value="Unassembled WGS sequence"/>
</dbReference>
<reference evidence="9" key="1">
    <citation type="submission" date="2016-10" db="EMBL/GenBank/DDBJ databases">
        <authorList>
            <person name="Wibberg D."/>
        </authorList>
    </citation>
    <scope>NUCLEOTIDE SEQUENCE [LARGE SCALE GENOMIC DNA]</scope>
</reference>
<reference evidence="7" key="3">
    <citation type="submission" date="2016-10" db="EMBL/GenBank/DDBJ databases">
        <authorList>
            <person name="de Groot N.N."/>
        </authorList>
    </citation>
    <scope>NUCLEOTIDE SEQUENCE [LARGE SCALE GENOMIC DNA]</scope>
    <source>
        <strain evidence="7">CCBAU85039</strain>
    </source>
</reference>
<dbReference type="PANTHER" id="PTHR38469:SF1">
    <property type="entry name" value="PERIPLASMIC PEPTIDASE SUBFAMILY S1B"/>
    <property type="match status" value="1"/>
</dbReference>
<evidence type="ECO:0000313" key="9">
    <source>
        <dbReference type="Proteomes" id="UP000183063"/>
    </source>
</evidence>
<dbReference type="GO" id="GO:0070009">
    <property type="term" value="F:serine-type aminopeptidase activity"/>
    <property type="evidence" value="ECO:0007669"/>
    <property type="project" value="InterPro"/>
</dbReference>
<proteinExistence type="inferred from homology"/>
<keyword evidence="10" id="KW-1185">Reference proteome</keyword>
<dbReference type="RefSeq" id="WP_244541483.1">
    <property type="nucleotide sequence ID" value="NZ_FNXB01000061.1"/>
</dbReference>
<keyword evidence="2" id="KW-0031">Aminopeptidase</keyword>
<dbReference type="GO" id="GO:0006508">
    <property type="term" value="P:proteolysis"/>
    <property type="evidence" value="ECO:0007669"/>
    <property type="project" value="UniProtKB-KW"/>
</dbReference>
<evidence type="ECO:0000256" key="4">
    <source>
        <dbReference type="ARBA" id="ARBA00022729"/>
    </source>
</evidence>
<gene>
    <name evidence="7" type="ORF">RTCCBAU85039_6253</name>
    <name evidence="8" type="ORF">SAMN05216228_10515</name>
</gene>
<name>A0A1H8W151_9HYPH</name>
<evidence type="ECO:0000256" key="6">
    <source>
        <dbReference type="SAM" id="MobiDB-lite"/>
    </source>
</evidence>
<evidence type="ECO:0000256" key="3">
    <source>
        <dbReference type="ARBA" id="ARBA00022670"/>
    </source>
</evidence>
<dbReference type="InterPro" id="IPR009003">
    <property type="entry name" value="Peptidase_S1_PA"/>
</dbReference>
<dbReference type="Pfam" id="PF10459">
    <property type="entry name" value="Peptidase_S46"/>
    <property type="match status" value="1"/>
</dbReference>
<dbReference type="PANTHER" id="PTHR38469">
    <property type="entry name" value="PERIPLASMIC PEPTIDASE SUBFAMILY S1B"/>
    <property type="match status" value="1"/>
</dbReference>
<evidence type="ECO:0000313" key="7">
    <source>
        <dbReference type="EMBL" id="SEI19853.1"/>
    </source>
</evidence>
<reference evidence="8 10" key="2">
    <citation type="submission" date="2016-10" db="EMBL/GenBank/DDBJ databases">
        <authorList>
            <person name="Varghese N."/>
            <person name="Submissions S."/>
        </authorList>
    </citation>
    <scope>NUCLEOTIDE SEQUENCE [LARGE SCALE GENOMIC DNA]</scope>
    <source>
        <strain evidence="8 10">CGMCC 1.7071</strain>
    </source>
</reference>
<dbReference type="EMBL" id="FNXB01000061">
    <property type="protein sequence ID" value="SEI19853.1"/>
    <property type="molecule type" value="Genomic_DNA"/>
</dbReference>
<dbReference type="SUPFAM" id="SSF50494">
    <property type="entry name" value="Trypsin-like serine proteases"/>
    <property type="match status" value="1"/>
</dbReference>
<protein>
    <submittedName>
        <fullName evidence="7">Peptidase S46</fullName>
    </submittedName>
</protein>
<feature type="region of interest" description="Disordered" evidence="6">
    <location>
        <begin position="1"/>
        <end position="32"/>
    </location>
</feature>
<evidence type="ECO:0000256" key="2">
    <source>
        <dbReference type="ARBA" id="ARBA00022438"/>
    </source>
</evidence>
<accession>A0A1H8W151</accession>
<keyword evidence="4" id="KW-0732">Signal</keyword>
<evidence type="ECO:0000256" key="1">
    <source>
        <dbReference type="ARBA" id="ARBA00010491"/>
    </source>
</evidence>
<comment type="similarity">
    <text evidence="1">Belongs to the peptidase S46 family.</text>
</comment>
<dbReference type="GO" id="GO:0008239">
    <property type="term" value="F:dipeptidyl-peptidase activity"/>
    <property type="evidence" value="ECO:0007669"/>
    <property type="project" value="InterPro"/>
</dbReference>
<evidence type="ECO:0000256" key="5">
    <source>
        <dbReference type="ARBA" id="ARBA00022801"/>
    </source>
</evidence>
<dbReference type="STRING" id="501024.RTCCBAU85039_6253"/>
<dbReference type="EMBL" id="FOCV01000051">
    <property type="protein sequence ID" value="SEP21382.1"/>
    <property type="molecule type" value="Genomic_DNA"/>
</dbReference>